<reference evidence="13 14" key="1">
    <citation type="submission" date="2023-11" db="EMBL/GenBank/DDBJ databases">
        <title>Halocaridina rubra genome assembly.</title>
        <authorList>
            <person name="Smith C."/>
        </authorList>
    </citation>
    <scope>NUCLEOTIDE SEQUENCE [LARGE SCALE GENOMIC DNA]</scope>
    <source>
        <strain evidence="13">EP-1</strain>
        <tissue evidence="13">Whole</tissue>
    </source>
</reference>
<feature type="domain" description="C2H2-type" evidence="12">
    <location>
        <begin position="375"/>
        <end position="402"/>
    </location>
</feature>
<feature type="domain" description="C2H2-type" evidence="12">
    <location>
        <begin position="147"/>
        <end position="174"/>
    </location>
</feature>
<dbReference type="PANTHER" id="PTHR24384">
    <property type="entry name" value="FINGER PUTATIVE TRANSCRIPTION FACTOR FAMILY-RELATED"/>
    <property type="match status" value="1"/>
</dbReference>
<keyword evidence="3" id="KW-0479">Metal-binding</keyword>
<dbReference type="InterPro" id="IPR013087">
    <property type="entry name" value="Znf_C2H2_type"/>
</dbReference>
<evidence type="ECO:0000256" key="8">
    <source>
        <dbReference type="ARBA" id="ARBA00023125"/>
    </source>
</evidence>
<evidence type="ECO:0000313" key="13">
    <source>
        <dbReference type="EMBL" id="KAK7080819.1"/>
    </source>
</evidence>
<keyword evidence="10" id="KW-0539">Nucleus</keyword>
<dbReference type="PANTHER" id="PTHR24384:SF189">
    <property type="entry name" value="C2H2-TYPE DOMAIN-CONTAINING PROTEIN-RELATED"/>
    <property type="match status" value="1"/>
</dbReference>
<evidence type="ECO:0000256" key="5">
    <source>
        <dbReference type="ARBA" id="ARBA00022771"/>
    </source>
</evidence>
<evidence type="ECO:0000256" key="6">
    <source>
        <dbReference type="ARBA" id="ARBA00022833"/>
    </source>
</evidence>
<comment type="subcellular location">
    <subcellularLocation>
        <location evidence="1">Nucleus</location>
    </subcellularLocation>
</comment>
<dbReference type="Pfam" id="PF00096">
    <property type="entry name" value="zf-C2H2"/>
    <property type="match status" value="5"/>
</dbReference>
<dbReference type="FunFam" id="3.30.160.60:FF:000295">
    <property type="entry name" value="zinc finger protein 19"/>
    <property type="match status" value="1"/>
</dbReference>
<keyword evidence="4" id="KW-0677">Repeat</keyword>
<evidence type="ECO:0000256" key="11">
    <source>
        <dbReference type="PROSITE-ProRule" id="PRU00042"/>
    </source>
</evidence>
<keyword evidence="7" id="KW-0805">Transcription regulation</keyword>
<evidence type="ECO:0000256" key="1">
    <source>
        <dbReference type="ARBA" id="ARBA00004123"/>
    </source>
</evidence>
<evidence type="ECO:0000256" key="4">
    <source>
        <dbReference type="ARBA" id="ARBA00022737"/>
    </source>
</evidence>
<dbReference type="EMBL" id="JAXCGZ010005780">
    <property type="protein sequence ID" value="KAK7080819.1"/>
    <property type="molecule type" value="Genomic_DNA"/>
</dbReference>
<dbReference type="Proteomes" id="UP001381693">
    <property type="component" value="Unassembled WGS sequence"/>
</dbReference>
<feature type="domain" description="C2H2-type" evidence="12">
    <location>
        <begin position="403"/>
        <end position="430"/>
    </location>
</feature>
<keyword evidence="14" id="KW-1185">Reference proteome</keyword>
<dbReference type="PROSITE" id="PS00028">
    <property type="entry name" value="ZINC_FINGER_C2H2_1"/>
    <property type="match status" value="10"/>
</dbReference>
<dbReference type="GO" id="GO:0000978">
    <property type="term" value="F:RNA polymerase II cis-regulatory region sequence-specific DNA binding"/>
    <property type="evidence" value="ECO:0007669"/>
    <property type="project" value="TreeGrafter"/>
</dbReference>
<dbReference type="SUPFAM" id="SSF57667">
    <property type="entry name" value="beta-beta-alpha zinc fingers"/>
    <property type="match status" value="7"/>
</dbReference>
<evidence type="ECO:0000313" key="14">
    <source>
        <dbReference type="Proteomes" id="UP001381693"/>
    </source>
</evidence>
<accession>A0AAN8XK57</accession>
<keyword evidence="5 11" id="KW-0863">Zinc-finger</keyword>
<feature type="domain" description="C2H2-type" evidence="12">
    <location>
        <begin position="257"/>
        <end position="284"/>
    </location>
</feature>
<dbReference type="PROSITE" id="PS50157">
    <property type="entry name" value="ZINC_FINGER_C2H2_2"/>
    <property type="match status" value="11"/>
</dbReference>
<evidence type="ECO:0000259" key="12">
    <source>
        <dbReference type="PROSITE" id="PS50157"/>
    </source>
</evidence>
<dbReference type="SMART" id="SM00355">
    <property type="entry name" value="ZnF_C2H2"/>
    <property type="match status" value="14"/>
</dbReference>
<proteinExistence type="inferred from homology"/>
<evidence type="ECO:0000256" key="7">
    <source>
        <dbReference type="ARBA" id="ARBA00023015"/>
    </source>
</evidence>
<keyword evidence="8" id="KW-0238">DNA-binding</keyword>
<feature type="domain" description="C2H2-type" evidence="12">
    <location>
        <begin position="312"/>
        <end position="335"/>
    </location>
</feature>
<evidence type="ECO:0000256" key="2">
    <source>
        <dbReference type="ARBA" id="ARBA00006991"/>
    </source>
</evidence>
<organism evidence="13 14">
    <name type="scientific">Halocaridina rubra</name>
    <name type="common">Hawaiian red shrimp</name>
    <dbReference type="NCBI Taxonomy" id="373956"/>
    <lineage>
        <taxon>Eukaryota</taxon>
        <taxon>Metazoa</taxon>
        <taxon>Ecdysozoa</taxon>
        <taxon>Arthropoda</taxon>
        <taxon>Crustacea</taxon>
        <taxon>Multicrustacea</taxon>
        <taxon>Malacostraca</taxon>
        <taxon>Eumalacostraca</taxon>
        <taxon>Eucarida</taxon>
        <taxon>Decapoda</taxon>
        <taxon>Pleocyemata</taxon>
        <taxon>Caridea</taxon>
        <taxon>Atyoidea</taxon>
        <taxon>Atyidae</taxon>
        <taxon>Halocaridina</taxon>
    </lineage>
</organism>
<dbReference type="GO" id="GO:0000981">
    <property type="term" value="F:DNA-binding transcription factor activity, RNA polymerase II-specific"/>
    <property type="evidence" value="ECO:0007669"/>
    <property type="project" value="TreeGrafter"/>
</dbReference>
<feature type="domain" description="C2H2-type" evidence="12">
    <location>
        <begin position="123"/>
        <end position="145"/>
    </location>
</feature>
<evidence type="ECO:0000256" key="3">
    <source>
        <dbReference type="ARBA" id="ARBA00022723"/>
    </source>
</evidence>
<comment type="similarity">
    <text evidence="2">Belongs to the krueppel C2H2-type zinc-finger protein family.</text>
</comment>
<evidence type="ECO:0000256" key="9">
    <source>
        <dbReference type="ARBA" id="ARBA00023163"/>
    </source>
</evidence>
<dbReference type="FunFam" id="3.30.160.60:FF:002343">
    <property type="entry name" value="Zinc finger protein 33A"/>
    <property type="match status" value="1"/>
</dbReference>
<feature type="domain" description="C2H2-type" evidence="12">
    <location>
        <begin position="229"/>
        <end position="256"/>
    </location>
</feature>
<dbReference type="FunFam" id="3.30.160.60:FF:000624">
    <property type="entry name" value="zinc finger protein 697"/>
    <property type="match status" value="1"/>
</dbReference>
<dbReference type="Gene3D" id="3.30.160.60">
    <property type="entry name" value="Classic Zinc Finger"/>
    <property type="match status" value="9"/>
</dbReference>
<dbReference type="GO" id="GO:0005634">
    <property type="term" value="C:nucleus"/>
    <property type="evidence" value="ECO:0007669"/>
    <property type="project" value="UniProtKB-SubCell"/>
</dbReference>
<sequence>MSEENGIEEKMYGRLAHKNKSKLNDSDLKMQMVRHKLDADNETEEKRYAKSKYEISSQSLYKETVNCSVASDDHIMKCSVEIASDASGRITDRRIVEETKCKFCKEIFSSCQLLEKHSAQEIYNCDVCRESFTSCKARRVHNKSHKYRCSECCATFSCKTKHEVHMLLHSKDHRCPSCHENFHTRLELRKHMKNAHKNIVEIQCDLCGKMCSKNHFRRHMDIHSGNKPYSCKSCGKSFLQKGHYTLHLKYHRGQKDHLCDTCGKKFYQKSELKIHNRIHLGEKPYKCQVCLESFTSLHALRVHREEHSTEKQVCQICQRKFSHKYALYAHYRMHSFAEVEKLNSEFVTSVWKRIKTIKCQDWGKGDNQNFGKSIFKCDECGRSIVSKASFIAHKRIHTGEKPFKCSVCGKSFRLQSIWLNHSRIHTGERPFKCLVCDKRFTQRAHLSAHRILHTGTKPYVCNVCGTAFAAKSNLTSHLKIHNKNGYASGPPTRKSFICENCGENFGAKKKYSDHRKSCMISNVEDTNFTNTEKTVGISLEECESLHDQHITSVHNVSSLHPVNQVNYIISEDGKTISENIIVYESPVC</sequence>
<feature type="domain" description="C2H2-type" evidence="12">
    <location>
        <begin position="431"/>
        <end position="458"/>
    </location>
</feature>
<evidence type="ECO:0000256" key="10">
    <source>
        <dbReference type="ARBA" id="ARBA00023242"/>
    </source>
</evidence>
<dbReference type="InterPro" id="IPR036236">
    <property type="entry name" value="Znf_C2H2_sf"/>
</dbReference>
<dbReference type="FunFam" id="3.30.160.60:FF:000902">
    <property type="entry name" value="Zinc finger protein 445"/>
    <property type="match status" value="1"/>
</dbReference>
<gene>
    <name evidence="13" type="ORF">SK128_020996</name>
</gene>
<dbReference type="GO" id="GO:0008270">
    <property type="term" value="F:zinc ion binding"/>
    <property type="evidence" value="ECO:0007669"/>
    <property type="project" value="UniProtKB-KW"/>
</dbReference>
<feature type="domain" description="C2H2-type" evidence="12">
    <location>
        <begin position="285"/>
        <end position="312"/>
    </location>
</feature>
<feature type="domain" description="C2H2-type" evidence="12">
    <location>
        <begin position="173"/>
        <end position="201"/>
    </location>
</feature>
<feature type="domain" description="C2H2-type" evidence="12">
    <location>
        <begin position="459"/>
        <end position="486"/>
    </location>
</feature>
<dbReference type="InterPro" id="IPR050752">
    <property type="entry name" value="C2H2-ZF_domain"/>
</dbReference>
<dbReference type="AlphaFoldDB" id="A0AAN8XK57"/>
<dbReference type="Pfam" id="PF13912">
    <property type="entry name" value="zf-C2H2_6"/>
    <property type="match status" value="4"/>
</dbReference>
<name>A0AAN8XK57_HALRR</name>
<keyword evidence="9" id="KW-0804">Transcription</keyword>
<comment type="caution">
    <text evidence="13">The sequence shown here is derived from an EMBL/GenBank/DDBJ whole genome shotgun (WGS) entry which is preliminary data.</text>
</comment>
<protein>
    <recommendedName>
        <fullName evidence="12">C2H2-type domain-containing protein</fullName>
    </recommendedName>
</protein>
<dbReference type="FunFam" id="3.30.160.60:FF:000446">
    <property type="entry name" value="Zinc finger protein"/>
    <property type="match status" value="2"/>
</dbReference>
<dbReference type="FunFam" id="3.30.160.60:FF:001498">
    <property type="entry name" value="Zinc finger protein 404"/>
    <property type="match status" value="1"/>
</dbReference>
<keyword evidence="6" id="KW-0862">Zinc</keyword>